<name>A0AAN9KF56_CANGL</name>
<reference evidence="1 2" key="1">
    <citation type="submission" date="2024-01" db="EMBL/GenBank/DDBJ databases">
        <title>The genomes of 5 underutilized Papilionoideae crops provide insights into root nodulation and disease resistanc.</title>
        <authorList>
            <person name="Jiang F."/>
        </authorList>
    </citation>
    <scope>NUCLEOTIDE SEQUENCE [LARGE SCALE GENOMIC DNA]</scope>
    <source>
        <strain evidence="1">LVBAO_FW01</strain>
        <tissue evidence="1">Leaves</tissue>
    </source>
</reference>
<protein>
    <submittedName>
        <fullName evidence="1">Uncharacterized protein</fullName>
    </submittedName>
</protein>
<keyword evidence="2" id="KW-1185">Reference proteome</keyword>
<accession>A0AAN9KF56</accession>
<evidence type="ECO:0000313" key="1">
    <source>
        <dbReference type="EMBL" id="KAK7316410.1"/>
    </source>
</evidence>
<proteinExistence type="predicted"/>
<dbReference type="EMBL" id="JAYMYQ010000008">
    <property type="protein sequence ID" value="KAK7316410.1"/>
    <property type="molecule type" value="Genomic_DNA"/>
</dbReference>
<evidence type="ECO:0000313" key="2">
    <source>
        <dbReference type="Proteomes" id="UP001367508"/>
    </source>
</evidence>
<sequence>MSRKKQKLSPNSFLTFSHKQLRSNYHLIQRHPHDNVHLMHFLQTMPILASRNTRIASQGVVTCKGLCGLEIFY</sequence>
<dbReference type="AlphaFoldDB" id="A0AAN9KF56"/>
<comment type="caution">
    <text evidence="1">The sequence shown here is derived from an EMBL/GenBank/DDBJ whole genome shotgun (WGS) entry which is preliminary data.</text>
</comment>
<gene>
    <name evidence="1" type="ORF">VNO77_35428</name>
</gene>
<organism evidence="1 2">
    <name type="scientific">Canavalia gladiata</name>
    <name type="common">Sword bean</name>
    <name type="synonym">Dolichos gladiatus</name>
    <dbReference type="NCBI Taxonomy" id="3824"/>
    <lineage>
        <taxon>Eukaryota</taxon>
        <taxon>Viridiplantae</taxon>
        <taxon>Streptophyta</taxon>
        <taxon>Embryophyta</taxon>
        <taxon>Tracheophyta</taxon>
        <taxon>Spermatophyta</taxon>
        <taxon>Magnoliopsida</taxon>
        <taxon>eudicotyledons</taxon>
        <taxon>Gunneridae</taxon>
        <taxon>Pentapetalae</taxon>
        <taxon>rosids</taxon>
        <taxon>fabids</taxon>
        <taxon>Fabales</taxon>
        <taxon>Fabaceae</taxon>
        <taxon>Papilionoideae</taxon>
        <taxon>50 kb inversion clade</taxon>
        <taxon>NPAAA clade</taxon>
        <taxon>indigoferoid/millettioid clade</taxon>
        <taxon>Phaseoleae</taxon>
        <taxon>Canavalia</taxon>
    </lineage>
</organism>
<dbReference type="Proteomes" id="UP001367508">
    <property type="component" value="Unassembled WGS sequence"/>
</dbReference>